<comment type="caution">
    <text evidence="2">The sequence shown here is derived from an EMBL/GenBank/DDBJ whole genome shotgun (WGS) entry which is preliminary data.</text>
</comment>
<evidence type="ECO:0000313" key="3">
    <source>
        <dbReference type="Proteomes" id="UP000195570"/>
    </source>
</evidence>
<dbReference type="EMBL" id="CZPT02000123">
    <property type="protein sequence ID" value="SCU64688.1"/>
    <property type="molecule type" value="Genomic_DNA"/>
</dbReference>
<gene>
    <name evidence="2" type="ORF">TEOVI_000652800</name>
</gene>
<accession>A0A1G4HZC5</accession>
<dbReference type="AlphaFoldDB" id="A0A1G4HZC5"/>
<dbReference type="Proteomes" id="UP000195570">
    <property type="component" value="Unassembled WGS sequence"/>
</dbReference>
<keyword evidence="3" id="KW-1185">Reference proteome</keyword>
<dbReference type="RefSeq" id="XP_067076401.1">
    <property type="nucleotide sequence ID" value="XM_067220300.1"/>
</dbReference>
<dbReference type="GeneID" id="92380462"/>
<dbReference type="VEuPathDB" id="TriTrypDB:TEOVI_000652800"/>
<proteinExistence type="predicted"/>
<keyword evidence="1" id="KW-0175">Coiled coil</keyword>
<evidence type="ECO:0000256" key="1">
    <source>
        <dbReference type="SAM" id="Coils"/>
    </source>
</evidence>
<evidence type="ECO:0000313" key="2">
    <source>
        <dbReference type="EMBL" id="SCU64688.1"/>
    </source>
</evidence>
<protein>
    <submittedName>
        <fullName evidence="2">Uncharacterized protein</fullName>
    </submittedName>
</protein>
<sequence length="101" mass="12310">MDPALQQQIRTERIVRMEVQRRQAKGTLRVIDNMIREIDDQLAYVSQFKKEWLQHQRKCEEVRQEVVKEEMKLRSQFLEEEKEELEKLLKLVGHEKGGQRY</sequence>
<feature type="coiled-coil region" evidence="1">
    <location>
        <begin position="68"/>
        <end position="95"/>
    </location>
</feature>
<name>A0A1G4HZC5_TRYEQ</name>
<organism evidence="2 3">
    <name type="scientific">Trypanosoma equiperdum</name>
    <dbReference type="NCBI Taxonomy" id="5694"/>
    <lineage>
        <taxon>Eukaryota</taxon>
        <taxon>Discoba</taxon>
        <taxon>Euglenozoa</taxon>
        <taxon>Kinetoplastea</taxon>
        <taxon>Metakinetoplastina</taxon>
        <taxon>Trypanosomatida</taxon>
        <taxon>Trypanosomatidae</taxon>
        <taxon>Trypanosoma</taxon>
    </lineage>
</organism>
<reference evidence="2" key="1">
    <citation type="submission" date="2016-09" db="EMBL/GenBank/DDBJ databases">
        <authorList>
            <person name="Hebert L."/>
            <person name="Moumen B."/>
        </authorList>
    </citation>
    <scope>NUCLEOTIDE SEQUENCE [LARGE SCALE GENOMIC DNA]</scope>
    <source>
        <strain evidence="2">OVI</strain>
    </source>
</reference>